<organism evidence="1 2">
    <name type="scientific">Bacteroides eggerthii</name>
    <dbReference type="NCBI Taxonomy" id="28111"/>
    <lineage>
        <taxon>Bacteria</taxon>
        <taxon>Pseudomonadati</taxon>
        <taxon>Bacteroidota</taxon>
        <taxon>Bacteroidia</taxon>
        <taxon>Bacteroidales</taxon>
        <taxon>Bacteroidaceae</taxon>
        <taxon>Bacteroides</taxon>
    </lineage>
</organism>
<dbReference type="Proteomes" id="UP000283538">
    <property type="component" value="Unassembled WGS sequence"/>
</dbReference>
<protein>
    <submittedName>
        <fullName evidence="1">Uncharacterized protein</fullName>
    </submittedName>
</protein>
<dbReference type="RefSeq" id="WP_017140847.1">
    <property type="nucleotide sequence ID" value="NZ_JAQECU010000012.1"/>
</dbReference>
<accession>A0A414MFE1</accession>
<evidence type="ECO:0000313" key="2">
    <source>
        <dbReference type="Proteomes" id="UP000283538"/>
    </source>
</evidence>
<dbReference type="EMBL" id="QSLA01000005">
    <property type="protein sequence ID" value="RHF09956.1"/>
    <property type="molecule type" value="Genomic_DNA"/>
</dbReference>
<reference evidence="1 2" key="1">
    <citation type="submission" date="2018-08" db="EMBL/GenBank/DDBJ databases">
        <title>A genome reference for cultivated species of the human gut microbiota.</title>
        <authorList>
            <person name="Zou Y."/>
            <person name="Xue W."/>
            <person name="Luo G."/>
        </authorList>
    </citation>
    <scope>NUCLEOTIDE SEQUENCE [LARGE SCALE GENOMIC DNA]</scope>
    <source>
        <strain evidence="1 2">AM26-26AC</strain>
    </source>
</reference>
<name>A0A414MFE1_9BACE</name>
<comment type="caution">
    <text evidence="1">The sequence shown here is derived from an EMBL/GenBank/DDBJ whole genome shotgun (WGS) entry which is preliminary data.</text>
</comment>
<proteinExistence type="predicted"/>
<sequence>MVEYTSSRLCFKADLIEPLKDNDSFIVHTPNGTFKFTKADFYRVFSNVIETKSYQEGRMYSCKYPPKRAMQFLISGQPTSYKQSEKCMPTKDLVGEEIRMKIKEIGILWRNSPNNPLIDVEVLTNWNNLIEEWIADKDMPLIIRKETNKRGQSFVHPCGREIIVSDNTVAIWVYSNVLKGTVFTLSQIKELLSQKELPVVFMATKEIKAKAKYTKPLGSNALSDWKLCHIQPVGFNTNTSIEDLEISDIEDHFRKYVNPNNMFVLPKEIGYLGEIDVFIEEQKR</sequence>
<evidence type="ECO:0000313" key="1">
    <source>
        <dbReference type="EMBL" id="RHF09956.1"/>
    </source>
</evidence>
<gene>
    <name evidence="1" type="ORF">DW701_05975</name>
</gene>
<dbReference type="AlphaFoldDB" id="A0A414MFE1"/>